<dbReference type="EMBL" id="JAGRRH010000009">
    <property type="protein sequence ID" value="KAG7365191.1"/>
    <property type="molecule type" value="Genomic_DNA"/>
</dbReference>
<evidence type="ECO:0000313" key="2">
    <source>
        <dbReference type="Proteomes" id="UP000693970"/>
    </source>
</evidence>
<sequence>MNRYLSVMMDLGHYLVSYDKYIQSFSLLLPNQSNTDNEKGSILSRDPRYRRSESLPQWMKDYFDWHNEQTKGMNETNLNENKYLILRCTKKESQCGGLSDRLKSVPFFIAAAARTKRVFLIRWDRPAKLEEFLLPNEVNWSVPDWMVDKIDGRNISSQMRRNGLALIKTYKQEQSTVLEGLLQEIHGGSALYYEVQAELDNSTDLDANIGGNPGWSMYENIFHDLFRSLFQPSEPIARLLKRKMEMTNLTAGQCVSCHHRAFYAVEDQKHKRETQQLRNQALNAVNCASMIMPGAPIYFASDSKESLQAAREVAVRDHRPIVTTHEDEEEALHLDRADNWTALDPSKFYPTFVDLLLMGNARCTAYGVGGFGRFGALLSYNSTCIIRHVKRPKSETCHWTDTVTTTQMANIQ</sequence>
<proteinExistence type="predicted"/>
<evidence type="ECO:0000313" key="1">
    <source>
        <dbReference type="EMBL" id="KAG7365191.1"/>
    </source>
</evidence>
<name>A0A9K3LRC5_9STRA</name>
<accession>A0A9K3LRC5</accession>
<keyword evidence="2" id="KW-1185">Reference proteome</keyword>
<dbReference type="OrthoDB" id="47703at2759"/>
<reference evidence="1" key="2">
    <citation type="submission" date="2021-04" db="EMBL/GenBank/DDBJ databases">
        <authorList>
            <person name="Podell S."/>
        </authorList>
    </citation>
    <scope>NUCLEOTIDE SEQUENCE</scope>
    <source>
        <strain evidence="1">Hildebrandi</strain>
    </source>
</reference>
<dbReference type="Proteomes" id="UP000693970">
    <property type="component" value="Unassembled WGS sequence"/>
</dbReference>
<protein>
    <submittedName>
        <fullName evidence="1">Uncharacterized protein</fullName>
    </submittedName>
</protein>
<reference evidence="1" key="1">
    <citation type="journal article" date="2021" name="Sci. Rep.">
        <title>Diploid genomic architecture of Nitzschia inconspicua, an elite biomass production diatom.</title>
        <authorList>
            <person name="Oliver A."/>
            <person name="Podell S."/>
            <person name="Pinowska A."/>
            <person name="Traller J.C."/>
            <person name="Smith S.R."/>
            <person name="McClure R."/>
            <person name="Beliaev A."/>
            <person name="Bohutskyi P."/>
            <person name="Hill E.A."/>
            <person name="Rabines A."/>
            <person name="Zheng H."/>
            <person name="Allen L.Z."/>
            <person name="Kuo A."/>
            <person name="Grigoriev I.V."/>
            <person name="Allen A.E."/>
            <person name="Hazlebeck D."/>
            <person name="Allen E.E."/>
        </authorList>
    </citation>
    <scope>NUCLEOTIDE SEQUENCE</scope>
    <source>
        <strain evidence="1">Hildebrandi</strain>
    </source>
</reference>
<organism evidence="1 2">
    <name type="scientific">Nitzschia inconspicua</name>
    <dbReference type="NCBI Taxonomy" id="303405"/>
    <lineage>
        <taxon>Eukaryota</taxon>
        <taxon>Sar</taxon>
        <taxon>Stramenopiles</taxon>
        <taxon>Ochrophyta</taxon>
        <taxon>Bacillariophyta</taxon>
        <taxon>Bacillariophyceae</taxon>
        <taxon>Bacillariophycidae</taxon>
        <taxon>Bacillariales</taxon>
        <taxon>Bacillariaceae</taxon>
        <taxon>Nitzschia</taxon>
    </lineage>
</organism>
<gene>
    <name evidence="1" type="ORF">IV203_038394</name>
</gene>
<dbReference type="AlphaFoldDB" id="A0A9K3LRC5"/>
<comment type="caution">
    <text evidence="1">The sequence shown here is derived from an EMBL/GenBank/DDBJ whole genome shotgun (WGS) entry which is preliminary data.</text>
</comment>